<accession>A0A9P6CSG3</accession>
<evidence type="ECO:0000313" key="3">
    <source>
        <dbReference type="Proteomes" id="UP000807469"/>
    </source>
</evidence>
<comment type="caution">
    <text evidence="2">The sequence shown here is derived from an EMBL/GenBank/DDBJ whole genome shotgun (WGS) entry which is preliminary data.</text>
</comment>
<organism evidence="2 3">
    <name type="scientific">Pholiota conissans</name>
    <dbReference type="NCBI Taxonomy" id="109636"/>
    <lineage>
        <taxon>Eukaryota</taxon>
        <taxon>Fungi</taxon>
        <taxon>Dikarya</taxon>
        <taxon>Basidiomycota</taxon>
        <taxon>Agaricomycotina</taxon>
        <taxon>Agaricomycetes</taxon>
        <taxon>Agaricomycetidae</taxon>
        <taxon>Agaricales</taxon>
        <taxon>Agaricineae</taxon>
        <taxon>Strophariaceae</taxon>
        <taxon>Pholiota</taxon>
    </lineage>
</organism>
<dbReference type="Proteomes" id="UP000807469">
    <property type="component" value="Unassembled WGS sequence"/>
</dbReference>
<keyword evidence="3" id="KW-1185">Reference proteome</keyword>
<dbReference type="AlphaFoldDB" id="A0A9P6CSG3"/>
<gene>
    <name evidence="2" type="ORF">BDN70DRAFT_615151</name>
</gene>
<evidence type="ECO:0000313" key="2">
    <source>
        <dbReference type="EMBL" id="KAF9471009.1"/>
    </source>
</evidence>
<dbReference type="EMBL" id="MU155780">
    <property type="protein sequence ID" value="KAF9471009.1"/>
    <property type="molecule type" value="Genomic_DNA"/>
</dbReference>
<proteinExistence type="predicted"/>
<feature type="region of interest" description="Disordered" evidence="1">
    <location>
        <begin position="14"/>
        <end position="35"/>
    </location>
</feature>
<reference evidence="2" key="1">
    <citation type="submission" date="2020-11" db="EMBL/GenBank/DDBJ databases">
        <authorList>
            <consortium name="DOE Joint Genome Institute"/>
            <person name="Ahrendt S."/>
            <person name="Riley R."/>
            <person name="Andreopoulos W."/>
            <person name="Labutti K."/>
            <person name="Pangilinan J."/>
            <person name="Ruiz-Duenas F.J."/>
            <person name="Barrasa J.M."/>
            <person name="Sanchez-Garcia M."/>
            <person name="Camarero S."/>
            <person name="Miyauchi S."/>
            <person name="Serrano A."/>
            <person name="Linde D."/>
            <person name="Babiker R."/>
            <person name="Drula E."/>
            <person name="Ayuso-Fernandez I."/>
            <person name="Pacheco R."/>
            <person name="Padilla G."/>
            <person name="Ferreira P."/>
            <person name="Barriuso J."/>
            <person name="Kellner H."/>
            <person name="Castanera R."/>
            <person name="Alfaro M."/>
            <person name="Ramirez L."/>
            <person name="Pisabarro A.G."/>
            <person name="Kuo A."/>
            <person name="Tritt A."/>
            <person name="Lipzen A."/>
            <person name="He G."/>
            <person name="Yan M."/>
            <person name="Ng V."/>
            <person name="Cullen D."/>
            <person name="Martin F."/>
            <person name="Rosso M.-N."/>
            <person name="Henrissat B."/>
            <person name="Hibbett D."/>
            <person name="Martinez A.T."/>
            <person name="Grigoriev I.V."/>
        </authorList>
    </citation>
    <scope>NUCLEOTIDE SEQUENCE</scope>
    <source>
        <strain evidence="2">CIRM-BRFM 674</strain>
    </source>
</reference>
<feature type="compositionally biased region" description="Basic residues" evidence="1">
    <location>
        <begin position="23"/>
        <end position="35"/>
    </location>
</feature>
<protein>
    <submittedName>
        <fullName evidence="2">Uncharacterized protein</fullName>
    </submittedName>
</protein>
<sequence>MSLEVHHVECTPGWTRPASTRPSLRRQQRARGRNSRLHISFRDASSSSPSTGKASGLSFPIFVTLLPTCHYPLLPHTALHRCFPIIIHVGVVGTPFLRLESHQLRYLNMKSTSARRMKVGSVDVDVGKVHEWVMLPVMMSDVCAWSGFSFIVWVQ</sequence>
<evidence type="ECO:0000256" key="1">
    <source>
        <dbReference type="SAM" id="MobiDB-lite"/>
    </source>
</evidence>
<name>A0A9P6CSG3_9AGAR</name>